<evidence type="ECO:0000259" key="16">
    <source>
        <dbReference type="Pfam" id="PF00725"/>
    </source>
</evidence>
<keyword evidence="9" id="KW-0443">Lipid metabolism</keyword>
<comment type="subcellular location">
    <subcellularLocation>
        <location evidence="1">Peroxisome</location>
    </subcellularLocation>
</comment>
<dbReference type="InterPro" id="IPR029045">
    <property type="entry name" value="ClpP/crotonase-like_dom_sf"/>
</dbReference>
<dbReference type="PANTHER" id="PTHR23309:SF49">
    <property type="entry name" value="PEROXISOMAL BIFUNCTIONAL ENZYME"/>
    <property type="match status" value="1"/>
</dbReference>
<evidence type="ECO:0000256" key="7">
    <source>
        <dbReference type="ARBA" id="ARBA00023002"/>
    </source>
</evidence>
<keyword evidence="5" id="KW-0276">Fatty acid metabolism</keyword>
<feature type="domain" description="3-hydroxyacyl-CoA dehydrogenase NAD binding" evidence="17">
    <location>
        <begin position="287"/>
        <end position="463"/>
    </location>
</feature>
<dbReference type="UniPathway" id="UPA00659"/>
<keyword evidence="10" id="KW-0576">Peroxisome</keyword>
<dbReference type="GO" id="GO:0070403">
    <property type="term" value="F:NAD+ binding"/>
    <property type="evidence" value="ECO:0007669"/>
    <property type="project" value="InterPro"/>
</dbReference>
<dbReference type="RefSeq" id="WP_066700254.1">
    <property type="nucleotide sequence ID" value="NZ_AP018664.1"/>
</dbReference>
<evidence type="ECO:0000256" key="10">
    <source>
        <dbReference type="ARBA" id="ARBA00023140"/>
    </source>
</evidence>
<evidence type="ECO:0000313" key="18">
    <source>
        <dbReference type="EMBL" id="BBD98091.1"/>
    </source>
</evidence>
<dbReference type="KEGG" id="sami:SAMIE_1015920"/>
<dbReference type="Pfam" id="PF00725">
    <property type="entry name" value="3HCDH"/>
    <property type="match status" value="1"/>
</dbReference>
<dbReference type="GO" id="GO:0003857">
    <property type="term" value="F:(3S)-3-hydroxyacyl-CoA dehydrogenase (NAD+) activity"/>
    <property type="evidence" value="ECO:0007669"/>
    <property type="project" value="UniProtKB-EC"/>
</dbReference>
<dbReference type="FunFam" id="1.10.1040.50:FF:000006">
    <property type="entry name" value="Peroxisomal bifunctional enzyme"/>
    <property type="match status" value="1"/>
</dbReference>
<dbReference type="SUPFAM" id="SSF48179">
    <property type="entry name" value="6-phosphogluconate dehydrogenase C-terminal domain-like"/>
    <property type="match status" value="2"/>
</dbReference>
<evidence type="ECO:0000313" key="19">
    <source>
        <dbReference type="Proteomes" id="UP000279959"/>
    </source>
</evidence>
<dbReference type="PROSITE" id="PS00166">
    <property type="entry name" value="ENOYL_COA_HYDRATASE"/>
    <property type="match status" value="1"/>
</dbReference>
<dbReference type="EMBL" id="AP018664">
    <property type="protein sequence ID" value="BBD98091.1"/>
    <property type="molecule type" value="Genomic_DNA"/>
</dbReference>
<dbReference type="Pfam" id="PF02737">
    <property type="entry name" value="3HCDH_N"/>
    <property type="match status" value="1"/>
</dbReference>
<keyword evidence="8" id="KW-0520">NAD</keyword>
<dbReference type="CDD" id="cd06558">
    <property type="entry name" value="crotonase-like"/>
    <property type="match status" value="1"/>
</dbReference>
<dbReference type="Gene3D" id="3.90.226.10">
    <property type="entry name" value="2-enoyl-CoA Hydratase, Chain A, domain 1"/>
    <property type="match status" value="1"/>
</dbReference>
<keyword evidence="19" id="KW-1185">Reference proteome</keyword>
<evidence type="ECO:0000256" key="2">
    <source>
        <dbReference type="ARBA" id="ARBA00005005"/>
    </source>
</evidence>
<keyword evidence="11" id="KW-0413">Isomerase</keyword>
<dbReference type="SUPFAM" id="SSF51735">
    <property type="entry name" value="NAD(P)-binding Rossmann-fold domains"/>
    <property type="match status" value="1"/>
</dbReference>
<keyword evidence="12" id="KW-0456">Lyase</keyword>
<dbReference type="InterPro" id="IPR018376">
    <property type="entry name" value="Enoyl-CoA_hyd/isom_CS"/>
</dbReference>
<sequence>MIETQRHGTVLTIRIGNPPVNALSEDVRRGIYQAIDAAQSDDGVSAIVIHGAGRMFSAGADITEFGKPLAEPGLAVVIDAIEASAKPVVAAIHGSALGGGLEVALGAHYRVATASAKLGLPEVALGLLPGAGGTQRLPRLVGIPAALDMIVSGSPISGTKALDIGLVDKVVPEASLVEDAIAYAATLDAPRPTGTRAVSFEGGEFERFAEQNARKIKGLDAPQACIEAVRAATSLPLAEGQEKERSLFHTLMGGAQSKALRHAFFAERAAAKIDGLPKDVALRPIEKVGVIGAGTMGGGISMNFLSAGIPVTIVEMVQEALDRGTGLMRKNYEATAAKGRMTSAQVEGALALLTPTLDFNALSECDLIIEAVYENMDVKKEIFARLDGIAKPGAILASNTSYLSVDEIAQATKRPEDVVGLHFFSPANIMKLVEVVRGEKTAPDVLATGMATARKIGKVPVVSGVCFGFIGNRMLDPRLEGAMEMLLEGATPDQIDRVSVAFGMPMGPLQMIDLAGVDIGWHRDPTRIESLRDALNAVGRWGQKAGGGFYDYDEKRRHLPSPVASGIIDDYRAKAGVTPRAISDEEIMVRTMHVMVNEGAKILSEGIAQRSSDVDVVWIYGYGWPRHTGGPMFWAEQVGLAKIVADLERYADRLGEGFSLSPLLAEAARSGRSLDEARAG</sequence>
<feature type="domain" description="3-hydroxyacyl-CoA dehydrogenase C-terminal" evidence="16">
    <location>
        <begin position="468"/>
        <end position="552"/>
    </location>
</feature>
<evidence type="ECO:0000256" key="14">
    <source>
        <dbReference type="ARBA" id="ARBA00049556"/>
    </source>
</evidence>
<organism evidence="18 19">
    <name type="scientific">Sphingobium amiense</name>
    <dbReference type="NCBI Taxonomy" id="135719"/>
    <lineage>
        <taxon>Bacteria</taxon>
        <taxon>Pseudomonadati</taxon>
        <taxon>Pseudomonadota</taxon>
        <taxon>Alphaproteobacteria</taxon>
        <taxon>Sphingomonadales</taxon>
        <taxon>Sphingomonadaceae</taxon>
        <taxon>Sphingobium</taxon>
    </lineage>
</organism>
<dbReference type="Gene3D" id="3.40.50.720">
    <property type="entry name" value="NAD(P)-binding Rossmann-like Domain"/>
    <property type="match status" value="1"/>
</dbReference>
<evidence type="ECO:0000256" key="9">
    <source>
        <dbReference type="ARBA" id="ARBA00023098"/>
    </source>
</evidence>
<dbReference type="InterPro" id="IPR006176">
    <property type="entry name" value="3-OHacyl-CoA_DH_NAD-bd"/>
</dbReference>
<dbReference type="GO" id="GO:0004300">
    <property type="term" value="F:enoyl-CoA hydratase activity"/>
    <property type="evidence" value="ECO:0007669"/>
    <property type="project" value="UniProtKB-ARBA"/>
</dbReference>
<dbReference type="PANTHER" id="PTHR23309">
    <property type="entry name" value="3-HYDROXYACYL-COA DEHYROGENASE"/>
    <property type="match status" value="1"/>
</dbReference>
<protein>
    <submittedName>
        <fullName evidence="18">3-hydroxyacyl-CoA dehydrogenase</fullName>
    </submittedName>
</protein>
<dbReference type="InterPro" id="IPR001753">
    <property type="entry name" value="Enoyl-CoA_hydra/iso"/>
</dbReference>
<evidence type="ECO:0000256" key="5">
    <source>
        <dbReference type="ARBA" id="ARBA00022832"/>
    </source>
</evidence>
<comment type="similarity">
    <text evidence="3">In the N-terminal section; belongs to the enoyl-CoA hydratase/isomerase family.</text>
</comment>
<evidence type="ECO:0000256" key="1">
    <source>
        <dbReference type="ARBA" id="ARBA00004275"/>
    </source>
</evidence>
<dbReference type="Proteomes" id="UP000279959">
    <property type="component" value="Chromosome"/>
</dbReference>
<accession>A0A494W1L6</accession>
<evidence type="ECO:0000256" key="12">
    <source>
        <dbReference type="ARBA" id="ARBA00023239"/>
    </source>
</evidence>
<dbReference type="InterPro" id="IPR008927">
    <property type="entry name" value="6-PGluconate_DH-like_C_sf"/>
</dbReference>
<dbReference type="InterPro" id="IPR036291">
    <property type="entry name" value="NAD(P)-bd_dom_sf"/>
</dbReference>
<evidence type="ECO:0000256" key="13">
    <source>
        <dbReference type="ARBA" id="ARBA00023268"/>
    </source>
</evidence>
<dbReference type="Gene3D" id="1.10.1040.50">
    <property type="match status" value="1"/>
</dbReference>
<evidence type="ECO:0000256" key="6">
    <source>
        <dbReference type="ARBA" id="ARBA00022963"/>
    </source>
</evidence>
<gene>
    <name evidence="18" type="ORF">SAMIE_1015920</name>
</gene>
<dbReference type="InterPro" id="IPR006108">
    <property type="entry name" value="3HC_DH_C"/>
</dbReference>
<keyword evidence="6" id="KW-0442">Lipid degradation</keyword>
<proteinExistence type="inferred from homology"/>
<keyword evidence="13" id="KW-0511">Multifunctional enzyme</keyword>
<name>A0A494W1L6_9SPHN</name>
<comment type="subunit">
    <text evidence="4">Monomer.</text>
</comment>
<evidence type="ECO:0000256" key="11">
    <source>
        <dbReference type="ARBA" id="ARBA00023235"/>
    </source>
</evidence>
<evidence type="ECO:0000256" key="4">
    <source>
        <dbReference type="ARBA" id="ARBA00011245"/>
    </source>
</evidence>
<evidence type="ECO:0000256" key="15">
    <source>
        <dbReference type="RuleBase" id="RU003707"/>
    </source>
</evidence>
<dbReference type="Pfam" id="PF00378">
    <property type="entry name" value="ECH_1"/>
    <property type="match status" value="1"/>
</dbReference>
<keyword evidence="7" id="KW-0560">Oxidoreductase</keyword>
<reference evidence="18 19" key="1">
    <citation type="submission" date="2018-05" db="EMBL/GenBank/DDBJ databases">
        <title>Complete Genome Sequence of the Nonylphenol-Degrading Bacterium Sphingobium amiense DSM 16289T.</title>
        <authorList>
            <person name="Ootsuka M."/>
            <person name="Nishizawa T."/>
            <person name="Ohta H."/>
        </authorList>
    </citation>
    <scope>NUCLEOTIDE SEQUENCE [LARGE SCALE GENOMIC DNA]</scope>
    <source>
        <strain evidence="18 19">DSM 16289</strain>
    </source>
</reference>
<comment type="pathway">
    <text evidence="2">Lipid metabolism; fatty acid beta-oxidation.</text>
</comment>
<comment type="similarity">
    <text evidence="15">Belongs to the enoyl-CoA hydratase/isomerase family.</text>
</comment>
<evidence type="ECO:0000256" key="8">
    <source>
        <dbReference type="ARBA" id="ARBA00023027"/>
    </source>
</evidence>
<comment type="catalytic activity">
    <reaction evidence="14">
        <text>a (3S)-3-hydroxyacyl-CoA + NAD(+) = a 3-oxoacyl-CoA + NADH + H(+)</text>
        <dbReference type="Rhea" id="RHEA:22432"/>
        <dbReference type="ChEBI" id="CHEBI:15378"/>
        <dbReference type="ChEBI" id="CHEBI:57318"/>
        <dbReference type="ChEBI" id="CHEBI:57540"/>
        <dbReference type="ChEBI" id="CHEBI:57945"/>
        <dbReference type="ChEBI" id="CHEBI:90726"/>
        <dbReference type="EC" id="1.1.1.35"/>
    </reaction>
</comment>
<dbReference type="GO" id="GO:0016853">
    <property type="term" value="F:isomerase activity"/>
    <property type="evidence" value="ECO:0007669"/>
    <property type="project" value="UniProtKB-KW"/>
</dbReference>
<evidence type="ECO:0000256" key="3">
    <source>
        <dbReference type="ARBA" id="ARBA00008750"/>
    </source>
</evidence>
<dbReference type="SUPFAM" id="SSF52096">
    <property type="entry name" value="ClpP/crotonase"/>
    <property type="match status" value="1"/>
</dbReference>
<dbReference type="AlphaFoldDB" id="A0A494W1L6"/>
<evidence type="ECO:0000259" key="17">
    <source>
        <dbReference type="Pfam" id="PF02737"/>
    </source>
</evidence>
<dbReference type="GO" id="GO:0006635">
    <property type="term" value="P:fatty acid beta-oxidation"/>
    <property type="evidence" value="ECO:0007669"/>
    <property type="project" value="UniProtKB-UniPathway"/>
</dbReference>
<dbReference type="FunFam" id="3.40.50.720:FF:000009">
    <property type="entry name" value="Fatty oxidation complex, alpha subunit"/>
    <property type="match status" value="1"/>
</dbReference>